<feature type="compositionally biased region" description="Gly residues" evidence="1">
    <location>
        <begin position="1014"/>
        <end position="1026"/>
    </location>
</feature>
<feature type="domain" description="USP" evidence="2">
    <location>
        <begin position="445"/>
        <end position="938"/>
    </location>
</feature>
<dbReference type="Proteomes" id="UP000261620">
    <property type="component" value="Unplaced"/>
</dbReference>
<dbReference type="PROSITE" id="PS50235">
    <property type="entry name" value="USP_3"/>
    <property type="match status" value="1"/>
</dbReference>
<dbReference type="Ensembl" id="ENSMMOT00000007293.1">
    <property type="protein sequence ID" value="ENSMMOP00000007158.1"/>
    <property type="gene ID" value="ENSMMOG00000005554.1"/>
</dbReference>
<dbReference type="STRING" id="94237.ENSMMOP00000007158"/>
<dbReference type="SUPFAM" id="SSF54001">
    <property type="entry name" value="Cysteine proteinases"/>
    <property type="match status" value="1"/>
</dbReference>
<dbReference type="GO" id="GO:0016579">
    <property type="term" value="P:protein deubiquitination"/>
    <property type="evidence" value="ECO:0007669"/>
    <property type="project" value="InterPro"/>
</dbReference>
<sequence length="1034" mass="115203">MDKILEGLVSSNHSVPVKRAIVKKVVEAAEKEVTEEQCQSLFSLTTRLILVGEDAFQKQTGLQVLDAFARYHRPEFEHFFSKDFVLSLLQQGYGQLDRKDPVIIDYIHCCLRLLISCPSVLEIFSVIQVEVLRMVCERPEPALCARLNNLLSDFVQCIPKDKSGILFCQQLVRTISYFHCFASQDRELREYVGQVTKVSTLLQNIWKAEPATLLPSLQEVFATISSTDPSFDPSIALASLVQYIPVQMITVLIKSLTTDQNVKDANMTKALCRMIDWLSWPLAQHVDTWVISLLKGLAAVQKFTILIDVTLLKIELVFSRLWYPIVRQGALTVLSHMLLSFQHSPEAFHLVVPHVLHLVQSLRMDGLHNSKAFLLQFTELIHCMMYHYSGFPDLYDSILEAIKDLPKPAEEKIKLVLNQSAWTSQSNSFGSVFLRQTAKSETGKTGLVNLGNTCYMNSIIQTLFMATDFRHHVLSLHLNGSNTLMKKLQLLFALLAHTQRAAYAPRNFLEASRPPWFNVASQQDCSEYLRFLLDRLHEEEKAIQVFESAKPKIASPVDASSKDPASQTFPEEGDKPSLTTAEAEPKNDRRTLIEMMFGGNLITGIRCLQCNCISEKEEPFTDLSLAFCPSATSQHSPQREGPSEEPKLLCQGSVNGGSEIAEPSSAKAPASDVHYMPVTNGPPLSVPDLVNYFLAPEILDEENAYFCEKCGSLQRAEKTMKVVSAPEYLILTLLRFSYDAKCHVRKKILENVTIPPLMKLPVYTGSKPTESSFSPVQMDSPESSENLAKKLKPSQKDEEEGKEKIDVTEQINTEETSVQSVLYVLSSVVMHSGMSSESGHYYSYGHNVNRADGTQHPANHFTFKDDLQNGQGECGLSTCTALSIPPEQGDTQHNSSQEARDWLLFNDSRVTFSSFQSVQNITNRFPKDTAYVLMYKKQELPGQSGNEGAVADRIRLSAEPPLQKELLDAIIKDNKLYLQEQELNARTQALQAPSSSCSFRPNGSDDNNPPGSCGPSGGGGGGGGGFTTISRLVF</sequence>
<dbReference type="OMA" id="AFVCDSV"/>
<evidence type="ECO:0000313" key="3">
    <source>
        <dbReference type="Ensembl" id="ENSMMOP00000007158.1"/>
    </source>
</evidence>
<dbReference type="InterPro" id="IPR001394">
    <property type="entry name" value="Peptidase_C19_UCH"/>
</dbReference>
<dbReference type="PROSITE" id="PS00972">
    <property type="entry name" value="USP_1"/>
    <property type="match status" value="1"/>
</dbReference>
<dbReference type="InterPro" id="IPR018200">
    <property type="entry name" value="USP_CS"/>
</dbReference>
<feature type="region of interest" description="Disordered" evidence="1">
    <location>
        <begin position="989"/>
        <end position="1027"/>
    </location>
</feature>
<dbReference type="InterPro" id="IPR028889">
    <property type="entry name" value="USP"/>
</dbReference>
<feature type="compositionally biased region" description="Basic and acidic residues" evidence="1">
    <location>
        <begin position="794"/>
        <end position="806"/>
    </location>
</feature>
<evidence type="ECO:0000256" key="1">
    <source>
        <dbReference type="SAM" id="MobiDB-lite"/>
    </source>
</evidence>
<evidence type="ECO:0000313" key="4">
    <source>
        <dbReference type="Proteomes" id="UP000261620"/>
    </source>
</evidence>
<feature type="compositionally biased region" description="Polar residues" evidence="1">
    <location>
        <begin position="989"/>
        <end position="1007"/>
    </location>
</feature>
<name>A0A3Q3VZR7_MOLML</name>
<dbReference type="InterPro" id="IPR033840">
    <property type="entry name" value="USP38"/>
</dbReference>
<dbReference type="InterPro" id="IPR049407">
    <property type="entry name" value="Usp38-like_N"/>
</dbReference>
<dbReference type="PANTHER" id="PTHR24006:SF710">
    <property type="entry name" value="UBIQUITIN CARBOXYL-TERMINAL HYDROLASE 38"/>
    <property type="match status" value="1"/>
</dbReference>
<dbReference type="InterPro" id="IPR038765">
    <property type="entry name" value="Papain-like_cys_pep_sf"/>
</dbReference>
<keyword evidence="4" id="KW-1185">Reference proteome</keyword>
<feature type="region of interest" description="Disordered" evidence="1">
    <location>
        <begin position="769"/>
        <end position="806"/>
    </location>
</feature>
<reference evidence="3" key="1">
    <citation type="submission" date="2025-08" db="UniProtKB">
        <authorList>
            <consortium name="Ensembl"/>
        </authorList>
    </citation>
    <scope>IDENTIFICATION</scope>
</reference>
<protein>
    <recommendedName>
        <fullName evidence="2">USP domain-containing protein</fullName>
    </recommendedName>
</protein>
<dbReference type="Pfam" id="PF00443">
    <property type="entry name" value="UCH"/>
    <property type="match status" value="1"/>
</dbReference>
<reference evidence="3" key="2">
    <citation type="submission" date="2025-09" db="UniProtKB">
        <authorList>
            <consortium name="Ensembl"/>
        </authorList>
    </citation>
    <scope>IDENTIFICATION</scope>
</reference>
<accession>A0A3Q3VZR7</accession>
<dbReference type="Gene3D" id="3.90.70.10">
    <property type="entry name" value="Cysteine proteinases"/>
    <property type="match status" value="1"/>
</dbReference>
<dbReference type="PANTHER" id="PTHR24006">
    <property type="entry name" value="UBIQUITIN CARBOXYL-TERMINAL HYDROLASE"/>
    <property type="match status" value="1"/>
</dbReference>
<proteinExistence type="predicted"/>
<feature type="region of interest" description="Disordered" evidence="1">
    <location>
        <begin position="554"/>
        <end position="589"/>
    </location>
</feature>
<dbReference type="GO" id="GO:0005829">
    <property type="term" value="C:cytosol"/>
    <property type="evidence" value="ECO:0007669"/>
    <property type="project" value="TreeGrafter"/>
</dbReference>
<dbReference type="PROSITE" id="PS00973">
    <property type="entry name" value="USP_2"/>
    <property type="match status" value="1"/>
</dbReference>
<dbReference type="GO" id="GO:0004843">
    <property type="term" value="F:cysteine-type deubiquitinase activity"/>
    <property type="evidence" value="ECO:0007669"/>
    <property type="project" value="InterPro"/>
</dbReference>
<organism evidence="3 4">
    <name type="scientific">Mola mola</name>
    <name type="common">Ocean sunfish</name>
    <name type="synonym">Tetraodon mola</name>
    <dbReference type="NCBI Taxonomy" id="94237"/>
    <lineage>
        <taxon>Eukaryota</taxon>
        <taxon>Metazoa</taxon>
        <taxon>Chordata</taxon>
        <taxon>Craniata</taxon>
        <taxon>Vertebrata</taxon>
        <taxon>Euteleostomi</taxon>
        <taxon>Actinopterygii</taxon>
        <taxon>Neopterygii</taxon>
        <taxon>Teleostei</taxon>
        <taxon>Neoteleostei</taxon>
        <taxon>Acanthomorphata</taxon>
        <taxon>Eupercaria</taxon>
        <taxon>Tetraodontiformes</taxon>
        <taxon>Molidae</taxon>
        <taxon>Mola</taxon>
    </lineage>
</organism>
<dbReference type="AlphaFoldDB" id="A0A3Q3VZR7"/>
<dbReference type="InterPro" id="IPR016024">
    <property type="entry name" value="ARM-type_fold"/>
</dbReference>
<feature type="compositionally biased region" description="Polar residues" evidence="1">
    <location>
        <begin position="769"/>
        <end position="786"/>
    </location>
</feature>
<dbReference type="Pfam" id="PF21246">
    <property type="entry name" value="Usp38-like_N"/>
    <property type="match status" value="1"/>
</dbReference>
<dbReference type="CDD" id="cd02664">
    <property type="entry name" value="Peptidase_C19H"/>
    <property type="match status" value="1"/>
</dbReference>
<dbReference type="SUPFAM" id="SSF48371">
    <property type="entry name" value="ARM repeat"/>
    <property type="match status" value="1"/>
</dbReference>
<dbReference type="GO" id="GO:0006511">
    <property type="term" value="P:ubiquitin-dependent protein catabolic process"/>
    <property type="evidence" value="ECO:0007669"/>
    <property type="project" value="InterPro"/>
</dbReference>
<evidence type="ECO:0000259" key="2">
    <source>
        <dbReference type="PROSITE" id="PS50235"/>
    </source>
</evidence>
<dbReference type="GO" id="GO:0005634">
    <property type="term" value="C:nucleus"/>
    <property type="evidence" value="ECO:0007669"/>
    <property type="project" value="TreeGrafter"/>
</dbReference>
<dbReference type="InterPro" id="IPR050164">
    <property type="entry name" value="Peptidase_C19"/>
</dbReference>